<dbReference type="Proteomes" id="UP000749646">
    <property type="component" value="Unassembled WGS sequence"/>
</dbReference>
<feature type="region of interest" description="Disordered" evidence="1">
    <location>
        <begin position="1"/>
        <end position="31"/>
    </location>
</feature>
<evidence type="ECO:0000256" key="1">
    <source>
        <dbReference type="SAM" id="MobiDB-lite"/>
    </source>
</evidence>
<feature type="non-terminal residue" evidence="2">
    <location>
        <position position="257"/>
    </location>
</feature>
<sequence length="257" mass="29238">MSDLDFVRTAGPKQSEHDQDHSGPRLNSRSVVDPSMSQYYMADEKVFPAGVYSRAPVFGVLSEMNMRSKFDAPFILDRIRTLSLSSRTQIRYCDLNDLSDLSDLSEVVDPNGGNNGKDGASVDRRFLEEHVGVLLALYTRLNTDFSPDFSTREMQVVLRSKSWVLAKSSNDTNQHLYCTRECRPESEAVLIGDQMPHSVFKFNNKDLIHCMGWDEPPPLNKVLAHFLKMIDRLATEAVSDKDAFAFYEIYCHLLERT</sequence>
<keyword evidence="3" id="KW-1185">Reference proteome</keyword>
<proteinExistence type="predicted"/>
<organism evidence="2 3">
    <name type="scientific">Modicella reniformis</name>
    <dbReference type="NCBI Taxonomy" id="1440133"/>
    <lineage>
        <taxon>Eukaryota</taxon>
        <taxon>Fungi</taxon>
        <taxon>Fungi incertae sedis</taxon>
        <taxon>Mucoromycota</taxon>
        <taxon>Mortierellomycotina</taxon>
        <taxon>Mortierellomycetes</taxon>
        <taxon>Mortierellales</taxon>
        <taxon>Mortierellaceae</taxon>
        <taxon>Modicella</taxon>
    </lineage>
</organism>
<feature type="compositionally biased region" description="Basic and acidic residues" evidence="1">
    <location>
        <begin position="14"/>
        <end position="23"/>
    </location>
</feature>
<comment type="caution">
    <text evidence="2">The sequence shown here is derived from an EMBL/GenBank/DDBJ whole genome shotgun (WGS) entry which is preliminary data.</text>
</comment>
<reference evidence="2" key="1">
    <citation type="journal article" date="2020" name="Fungal Divers.">
        <title>Resolving the Mortierellaceae phylogeny through synthesis of multi-gene phylogenetics and phylogenomics.</title>
        <authorList>
            <person name="Vandepol N."/>
            <person name="Liber J."/>
            <person name="Desiro A."/>
            <person name="Na H."/>
            <person name="Kennedy M."/>
            <person name="Barry K."/>
            <person name="Grigoriev I.V."/>
            <person name="Miller A.N."/>
            <person name="O'Donnell K."/>
            <person name="Stajich J.E."/>
            <person name="Bonito G."/>
        </authorList>
    </citation>
    <scope>NUCLEOTIDE SEQUENCE</scope>
    <source>
        <strain evidence="2">MES-2147</strain>
    </source>
</reference>
<dbReference type="EMBL" id="JAAAHW010011906">
    <property type="protein sequence ID" value="KAF9916768.1"/>
    <property type="molecule type" value="Genomic_DNA"/>
</dbReference>
<accession>A0A9P6LQY0</accession>
<evidence type="ECO:0000313" key="3">
    <source>
        <dbReference type="Proteomes" id="UP000749646"/>
    </source>
</evidence>
<dbReference type="AlphaFoldDB" id="A0A9P6LQY0"/>
<protein>
    <submittedName>
        <fullName evidence="2">Uncharacterized protein</fullName>
    </submittedName>
</protein>
<name>A0A9P6LQY0_9FUNG</name>
<evidence type="ECO:0000313" key="2">
    <source>
        <dbReference type="EMBL" id="KAF9916768.1"/>
    </source>
</evidence>
<gene>
    <name evidence="2" type="ORF">BGZ65_000131</name>
</gene>